<protein>
    <submittedName>
        <fullName evidence="1">Uncharacterized protein</fullName>
    </submittedName>
</protein>
<evidence type="ECO:0000313" key="2">
    <source>
        <dbReference type="Proteomes" id="UP000324222"/>
    </source>
</evidence>
<dbReference type="Proteomes" id="UP000324222">
    <property type="component" value="Unassembled WGS sequence"/>
</dbReference>
<dbReference type="EMBL" id="VSRR010000245">
    <property type="protein sequence ID" value="MPC12908.1"/>
    <property type="molecule type" value="Genomic_DNA"/>
</dbReference>
<dbReference type="AlphaFoldDB" id="A0A5B7CUS6"/>
<gene>
    <name evidence="1" type="ORF">E2C01_005623</name>
</gene>
<evidence type="ECO:0000313" key="1">
    <source>
        <dbReference type="EMBL" id="MPC12908.1"/>
    </source>
</evidence>
<reference evidence="1 2" key="1">
    <citation type="submission" date="2019-05" db="EMBL/GenBank/DDBJ databases">
        <title>Another draft genome of Portunus trituberculatus and its Hox gene families provides insights of decapod evolution.</title>
        <authorList>
            <person name="Jeong J.-H."/>
            <person name="Song I."/>
            <person name="Kim S."/>
            <person name="Choi T."/>
            <person name="Kim D."/>
            <person name="Ryu S."/>
            <person name="Kim W."/>
        </authorList>
    </citation>
    <scope>NUCLEOTIDE SEQUENCE [LARGE SCALE GENOMIC DNA]</scope>
    <source>
        <tissue evidence="1">Muscle</tissue>
    </source>
</reference>
<keyword evidence="2" id="KW-1185">Reference proteome</keyword>
<comment type="caution">
    <text evidence="1">The sequence shown here is derived from an EMBL/GenBank/DDBJ whole genome shotgun (WGS) entry which is preliminary data.</text>
</comment>
<name>A0A5B7CUS6_PORTR</name>
<sequence>MKKSAVIFIKEINSVESNYWMRTFRDVDDGEVCVDEIARSVFLFVPIDEHRAVFSSNAMDV</sequence>
<organism evidence="1 2">
    <name type="scientific">Portunus trituberculatus</name>
    <name type="common">Swimming crab</name>
    <name type="synonym">Neptunus trituberculatus</name>
    <dbReference type="NCBI Taxonomy" id="210409"/>
    <lineage>
        <taxon>Eukaryota</taxon>
        <taxon>Metazoa</taxon>
        <taxon>Ecdysozoa</taxon>
        <taxon>Arthropoda</taxon>
        <taxon>Crustacea</taxon>
        <taxon>Multicrustacea</taxon>
        <taxon>Malacostraca</taxon>
        <taxon>Eumalacostraca</taxon>
        <taxon>Eucarida</taxon>
        <taxon>Decapoda</taxon>
        <taxon>Pleocyemata</taxon>
        <taxon>Brachyura</taxon>
        <taxon>Eubrachyura</taxon>
        <taxon>Portunoidea</taxon>
        <taxon>Portunidae</taxon>
        <taxon>Portuninae</taxon>
        <taxon>Portunus</taxon>
    </lineage>
</organism>
<accession>A0A5B7CUS6</accession>
<proteinExistence type="predicted"/>